<feature type="domain" description="FAS1-like dehydratase" evidence="3">
    <location>
        <begin position="20"/>
        <end position="147"/>
    </location>
</feature>
<dbReference type="Pfam" id="PF01575">
    <property type="entry name" value="MaoC_dehydratas"/>
    <property type="match status" value="1"/>
</dbReference>
<dbReference type="AlphaFoldDB" id="A0A5N0E8E0"/>
<dbReference type="EMBL" id="VXLC01000015">
    <property type="protein sequence ID" value="KAA8885677.1"/>
    <property type="molecule type" value="Genomic_DNA"/>
</dbReference>
<comment type="caution">
    <text evidence="4">The sequence shown here is derived from an EMBL/GenBank/DDBJ whole genome shotgun (WGS) entry which is preliminary data.</text>
</comment>
<comment type="similarity">
    <text evidence="1">Belongs to the enoyl-CoA hydratase/isomerase family.</text>
</comment>
<dbReference type="InterPro" id="IPR029069">
    <property type="entry name" value="HotDog_dom_sf"/>
</dbReference>
<dbReference type="InterPro" id="IPR002539">
    <property type="entry name" value="MaoC-like_dom"/>
</dbReference>
<evidence type="ECO:0000259" key="3">
    <source>
        <dbReference type="Pfam" id="PF13452"/>
    </source>
</evidence>
<keyword evidence="5" id="KW-1185">Reference proteome</keyword>
<gene>
    <name evidence="4" type="ORF">F3087_29030</name>
</gene>
<evidence type="ECO:0000259" key="2">
    <source>
        <dbReference type="Pfam" id="PF01575"/>
    </source>
</evidence>
<protein>
    <submittedName>
        <fullName evidence="4">(R)-hydratase</fullName>
    </submittedName>
</protein>
<dbReference type="Proteomes" id="UP000323876">
    <property type="component" value="Unassembled WGS sequence"/>
</dbReference>
<reference evidence="4 5" key="1">
    <citation type="submission" date="2019-09" db="EMBL/GenBank/DDBJ databases">
        <authorList>
            <person name="Wang X."/>
        </authorList>
    </citation>
    <scope>NUCLEOTIDE SEQUENCE [LARGE SCALE GENOMIC DNA]</scope>
    <source>
        <strain evidence="4 5">CICC 11023</strain>
    </source>
</reference>
<dbReference type="Gene3D" id="3.10.129.10">
    <property type="entry name" value="Hotdog Thioesterase"/>
    <property type="match status" value="2"/>
</dbReference>
<dbReference type="InterPro" id="IPR039569">
    <property type="entry name" value="FAS1-like_DH_region"/>
</dbReference>
<evidence type="ECO:0000313" key="4">
    <source>
        <dbReference type="EMBL" id="KAA8885677.1"/>
    </source>
</evidence>
<evidence type="ECO:0000256" key="1">
    <source>
        <dbReference type="ARBA" id="ARBA00005254"/>
    </source>
</evidence>
<organism evidence="4 5">
    <name type="scientific">Nocardia colli</name>
    <dbReference type="NCBI Taxonomy" id="2545717"/>
    <lineage>
        <taxon>Bacteria</taxon>
        <taxon>Bacillati</taxon>
        <taxon>Actinomycetota</taxon>
        <taxon>Actinomycetes</taxon>
        <taxon>Mycobacteriales</taxon>
        <taxon>Nocardiaceae</taxon>
        <taxon>Nocardia</taxon>
    </lineage>
</organism>
<dbReference type="PANTHER" id="PTHR43841">
    <property type="entry name" value="3-HYDROXYACYL-THIOESTER DEHYDRATASE HTDX-RELATED"/>
    <property type="match status" value="1"/>
</dbReference>
<dbReference type="RefSeq" id="WP_150405235.1">
    <property type="nucleotide sequence ID" value="NZ_VXLC01000015.1"/>
</dbReference>
<dbReference type="SUPFAM" id="SSF54637">
    <property type="entry name" value="Thioesterase/thiol ester dehydrase-isomerase"/>
    <property type="match status" value="2"/>
</dbReference>
<dbReference type="OrthoDB" id="5415111at2"/>
<dbReference type="PANTHER" id="PTHR43841:SF3">
    <property type="entry name" value="(3R)-HYDROXYACYL-ACP DEHYDRATASE SUBUNIT HADB"/>
    <property type="match status" value="1"/>
</dbReference>
<dbReference type="Pfam" id="PF13452">
    <property type="entry name" value="FAS1_DH_region"/>
    <property type="match status" value="1"/>
</dbReference>
<feature type="domain" description="MaoC-like" evidence="2">
    <location>
        <begin position="223"/>
        <end position="317"/>
    </location>
</feature>
<dbReference type="NCBIfam" id="NF040620">
    <property type="entry name" value="fused_HadA_HadB"/>
    <property type="match status" value="1"/>
</dbReference>
<dbReference type="CDD" id="cd03441">
    <property type="entry name" value="R_hydratase_like"/>
    <property type="match status" value="1"/>
</dbReference>
<name>A0A5N0E8E0_9NOCA</name>
<evidence type="ECO:0000313" key="5">
    <source>
        <dbReference type="Proteomes" id="UP000323876"/>
    </source>
</evidence>
<accession>A0A5N0E8E0</accession>
<sequence length="347" mass="37198">MEIGTARALDSEPVERIKAIVGRHYRVDDYYEVGREKIREYARAVQDQHLVHRDVAAAHDFGYPDLVAPPAFICLLGGTVQKILTDVLDGYSLTTAIQTDQTIAFARPVVAGDRLTSNLSLQSFRQAFGGDLMVVRNTVTDQHGAQVLVADTGLVARSAPTERDRAIAGALTALVRGDVVSAAGPMSTYTPISDTRWPRPQPRPSRYALPLAAVAVGTELPPRSVEVSLGDLVNYAGVSGDPNPIHWHADAARMVGLEHGVIAHGMLSMAFGAAFVTSWLGDPGAVRHYSVRMTSPVRLLDNARARIEFGGRIKSIDPESRTAVVALTASQGGAKIFGRATATVQLC</sequence>
<proteinExistence type="inferred from homology"/>